<proteinExistence type="predicted"/>
<evidence type="ECO:0000256" key="1">
    <source>
        <dbReference type="ARBA" id="ARBA00022801"/>
    </source>
</evidence>
<dbReference type="SUPFAM" id="SSF53474">
    <property type="entry name" value="alpha/beta-Hydrolases"/>
    <property type="match status" value="1"/>
</dbReference>
<keyword evidence="4" id="KW-1185">Reference proteome</keyword>
<dbReference type="InterPro" id="IPR050266">
    <property type="entry name" value="AB_hydrolase_sf"/>
</dbReference>
<organism evidence="3 4">
    <name type="scientific">Ottowia thiooxydans</name>
    <dbReference type="NCBI Taxonomy" id="219182"/>
    <lineage>
        <taxon>Bacteria</taxon>
        <taxon>Pseudomonadati</taxon>
        <taxon>Pseudomonadota</taxon>
        <taxon>Betaproteobacteria</taxon>
        <taxon>Burkholderiales</taxon>
        <taxon>Comamonadaceae</taxon>
        <taxon>Ottowia</taxon>
    </lineage>
</organism>
<evidence type="ECO:0000313" key="3">
    <source>
        <dbReference type="EMBL" id="MET4576775.1"/>
    </source>
</evidence>
<dbReference type="Proteomes" id="UP001549320">
    <property type="component" value="Unassembled WGS sequence"/>
</dbReference>
<dbReference type="Pfam" id="PF00561">
    <property type="entry name" value="Abhydrolase_1"/>
    <property type="match status" value="1"/>
</dbReference>
<evidence type="ECO:0000259" key="2">
    <source>
        <dbReference type="Pfam" id="PF00561"/>
    </source>
</evidence>
<dbReference type="EC" id="3.1.1.24" evidence="3"/>
<feature type="domain" description="AB hydrolase-1" evidence="2">
    <location>
        <begin position="17"/>
        <end position="134"/>
    </location>
</feature>
<reference evidence="3 4" key="1">
    <citation type="submission" date="2024-06" db="EMBL/GenBank/DDBJ databases">
        <title>Sorghum-associated microbial communities from plants grown in Nebraska, USA.</title>
        <authorList>
            <person name="Schachtman D."/>
        </authorList>
    </citation>
    <scope>NUCLEOTIDE SEQUENCE [LARGE SCALE GENOMIC DNA]</scope>
    <source>
        <strain evidence="3 4">2709</strain>
    </source>
</reference>
<dbReference type="Gene3D" id="3.40.50.1820">
    <property type="entry name" value="alpha/beta hydrolase"/>
    <property type="match status" value="1"/>
</dbReference>
<accession>A0ABV2Q6Z3</accession>
<dbReference type="InterPro" id="IPR000073">
    <property type="entry name" value="AB_hydrolase_1"/>
</dbReference>
<dbReference type="PANTHER" id="PTHR43798:SF31">
    <property type="entry name" value="AB HYDROLASE SUPERFAMILY PROTEIN YCLE"/>
    <property type="match status" value="1"/>
</dbReference>
<keyword evidence="1 3" id="KW-0378">Hydrolase</keyword>
<dbReference type="EMBL" id="JBEPSH010000003">
    <property type="protein sequence ID" value="MET4576775.1"/>
    <property type="molecule type" value="Genomic_DNA"/>
</dbReference>
<sequence length="256" mass="27394">MHAEATYSITGAANAPWVTLAHPVGANRHTWAAQVAQLSTRYRVLSYDMRGHGESPSQGPSCGVDDLAGDVHALWQKLGIAQSHFVGLSLGGCVGLALAHHHPEAVQSLVIANARLEMDAAATQMWQQRAASVEQEGMSAVVDATLERWLTPAFRAAEPHTTETVRETLASMSAEGFAACARALAHMHQAQRLKQLQVPTLLISGLADQAVPSALIRADAASNARLQLIEIDGPHMVHLENPMGFDRAVQTFLASH</sequence>
<dbReference type="PANTHER" id="PTHR43798">
    <property type="entry name" value="MONOACYLGLYCEROL LIPASE"/>
    <property type="match status" value="1"/>
</dbReference>
<dbReference type="GO" id="GO:0047570">
    <property type="term" value="F:3-oxoadipate enol-lactonase activity"/>
    <property type="evidence" value="ECO:0007669"/>
    <property type="project" value="UniProtKB-EC"/>
</dbReference>
<comment type="caution">
    <text evidence="3">The sequence shown here is derived from an EMBL/GenBank/DDBJ whole genome shotgun (WGS) entry which is preliminary data.</text>
</comment>
<dbReference type="PRINTS" id="PR00111">
    <property type="entry name" value="ABHYDROLASE"/>
</dbReference>
<protein>
    <submittedName>
        <fullName evidence="3">3-oxoadipate enol-lactonase</fullName>
        <ecNumber evidence="3">3.1.1.24</ecNumber>
    </submittedName>
</protein>
<gene>
    <name evidence="3" type="ORF">ABIE13_001884</name>
</gene>
<evidence type="ECO:0000313" key="4">
    <source>
        <dbReference type="Proteomes" id="UP001549320"/>
    </source>
</evidence>
<name>A0ABV2Q6Z3_9BURK</name>
<dbReference type="RefSeq" id="WP_354442838.1">
    <property type="nucleotide sequence ID" value="NZ_JBEPSH010000003.1"/>
</dbReference>
<dbReference type="InterPro" id="IPR029058">
    <property type="entry name" value="AB_hydrolase_fold"/>
</dbReference>